<accession>A0AAN8JSN2</accession>
<dbReference type="InterPro" id="IPR043502">
    <property type="entry name" value="DNA/RNA_pol_sf"/>
</dbReference>
<dbReference type="InterPro" id="IPR050951">
    <property type="entry name" value="Retrovirus_Pol_polyprotein"/>
</dbReference>
<dbReference type="SUPFAM" id="SSF56672">
    <property type="entry name" value="DNA/RNA polymerases"/>
    <property type="match status" value="1"/>
</dbReference>
<feature type="region of interest" description="Disordered" evidence="6">
    <location>
        <begin position="470"/>
        <end position="495"/>
    </location>
</feature>
<dbReference type="InterPro" id="IPR001878">
    <property type="entry name" value="Znf_CCHC"/>
</dbReference>
<keyword evidence="1" id="KW-0808">Transferase</keyword>
<evidence type="ECO:0000256" key="1">
    <source>
        <dbReference type="ARBA" id="ARBA00022679"/>
    </source>
</evidence>
<keyword evidence="5" id="KW-0479">Metal-binding</keyword>
<dbReference type="AlphaFoldDB" id="A0AAN8JSN2"/>
<dbReference type="GO" id="GO:0004519">
    <property type="term" value="F:endonuclease activity"/>
    <property type="evidence" value="ECO:0007669"/>
    <property type="project" value="UniProtKB-KW"/>
</dbReference>
<evidence type="ECO:0000256" key="3">
    <source>
        <dbReference type="ARBA" id="ARBA00022722"/>
    </source>
</evidence>
<keyword evidence="3" id="KW-0540">Nuclease</keyword>
<dbReference type="PANTHER" id="PTHR37984:SF5">
    <property type="entry name" value="PROTEIN NYNRIN-LIKE"/>
    <property type="match status" value="1"/>
</dbReference>
<dbReference type="CDD" id="cd00303">
    <property type="entry name" value="retropepsin_like"/>
    <property type="match status" value="1"/>
</dbReference>
<feature type="region of interest" description="Disordered" evidence="6">
    <location>
        <begin position="1"/>
        <end position="25"/>
    </location>
</feature>
<evidence type="ECO:0000313" key="9">
    <source>
        <dbReference type="Proteomes" id="UP001347796"/>
    </source>
</evidence>
<evidence type="ECO:0000313" key="8">
    <source>
        <dbReference type="EMBL" id="KAK6182407.1"/>
    </source>
</evidence>
<gene>
    <name evidence="8" type="ORF">SNE40_010107</name>
</gene>
<reference evidence="8 9" key="1">
    <citation type="submission" date="2024-01" db="EMBL/GenBank/DDBJ databases">
        <title>The genome of the rayed Mediterranean limpet Patella caerulea (Linnaeus, 1758).</title>
        <authorList>
            <person name="Anh-Thu Weber A."/>
            <person name="Halstead-Nussloch G."/>
        </authorList>
    </citation>
    <scope>NUCLEOTIDE SEQUENCE [LARGE SCALE GENOMIC DNA]</scope>
    <source>
        <strain evidence="8">AATW-2023a</strain>
        <tissue evidence="8">Whole specimen</tissue>
    </source>
</reference>
<organism evidence="8 9">
    <name type="scientific">Patella caerulea</name>
    <name type="common">Rayed Mediterranean limpet</name>
    <dbReference type="NCBI Taxonomy" id="87958"/>
    <lineage>
        <taxon>Eukaryota</taxon>
        <taxon>Metazoa</taxon>
        <taxon>Spiralia</taxon>
        <taxon>Lophotrochozoa</taxon>
        <taxon>Mollusca</taxon>
        <taxon>Gastropoda</taxon>
        <taxon>Patellogastropoda</taxon>
        <taxon>Patelloidea</taxon>
        <taxon>Patellidae</taxon>
        <taxon>Patella</taxon>
    </lineage>
</organism>
<keyword evidence="5" id="KW-0862">Zinc</keyword>
<feature type="compositionally biased region" description="Polar residues" evidence="6">
    <location>
        <begin position="482"/>
        <end position="495"/>
    </location>
</feature>
<evidence type="ECO:0000256" key="5">
    <source>
        <dbReference type="PROSITE-ProRule" id="PRU00047"/>
    </source>
</evidence>
<keyword evidence="5" id="KW-0863">Zinc-finger</keyword>
<feature type="compositionally biased region" description="Polar residues" evidence="6">
    <location>
        <begin position="16"/>
        <end position="25"/>
    </location>
</feature>
<dbReference type="GO" id="GO:0016779">
    <property type="term" value="F:nucleotidyltransferase activity"/>
    <property type="evidence" value="ECO:0007669"/>
    <property type="project" value="UniProtKB-KW"/>
</dbReference>
<keyword evidence="2" id="KW-0548">Nucleotidyltransferase</keyword>
<keyword evidence="9" id="KW-1185">Reference proteome</keyword>
<feature type="domain" description="CCHC-type" evidence="7">
    <location>
        <begin position="446"/>
        <end position="460"/>
    </location>
</feature>
<dbReference type="SUPFAM" id="SSF57756">
    <property type="entry name" value="Retrovirus zinc finger-like domains"/>
    <property type="match status" value="1"/>
</dbReference>
<dbReference type="PANTHER" id="PTHR37984">
    <property type="entry name" value="PROTEIN CBG26694"/>
    <property type="match status" value="1"/>
</dbReference>
<dbReference type="InterPro" id="IPR036875">
    <property type="entry name" value="Znf_CCHC_sf"/>
</dbReference>
<protein>
    <recommendedName>
        <fullName evidence="7">CCHC-type domain-containing protein</fullName>
    </recommendedName>
</protein>
<dbReference type="Gene3D" id="2.40.70.10">
    <property type="entry name" value="Acid Proteases"/>
    <property type="match status" value="1"/>
</dbReference>
<dbReference type="Proteomes" id="UP001347796">
    <property type="component" value="Unassembled WGS sequence"/>
</dbReference>
<proteinExistence type="predicted"/>
<evidence type="ECO:0000256" key="6">
    <source>
        <dbReference type="SAM" id="MobiDB-lite"/>
    </source>
</evidence>
<dbReference type="GO" id="GO:0003676">
    <property type="term" value="F:nucleic acid binding"/>
    <property type="evidence" value="ECO:0007669"/>
    <property type="project" value="InterPro"/>
</dbReference>
<sequence length="1135" mass="130308">MSDSDIITSENEDTEIQISQNQVNLPNVENQAAMDAQQQNKPTDSTEQKLAEVIQTVGEMNTKMLTLTDAVNRLLLSQSNNNTSAKVTPADENTDASKNSNIQITQPSTIATHSDVHVDNTSTTENTTAPVYRAFDQPKLHCILPKSSFSGTIENDGITLIHFLKIFEEECRIRKVSNSIKPNLFIMQCVEPARSLIRSAAKQWNSWPLFRDEMIKMFCTEADKAYACRALSVIEHRNDEKYWTLMDRVRSLSYQAYSHEITFDKEGNLCVAESGEMNSRITDKFIQCIRDRTLKAVIIAELSREPGLHKDPDYIARFADQSTQYLKFSSPVNHTPNHSYRTRQDNPSSYVNYLQRFPRGRERNYTNRPPRAFYEDVEPSQKHFQNRPRNSYGKPRPNTYERHRTNYSQNCNIDGGCYSNPNSQSSYVNSNNFEIKRSNGKPQLQCYGCYGYGHYKNECPTMKRHTESEYNSSYKYSSQNQTEMRQPENPNQSTNTVNLENILYPEMKLEEVWKDIRRIEPIAEKTEVGNSGVVSSFHPDKGVFINTKLNGIDVRALTDTGSDISISSLKWLNKHLPEINLRHVNTKVSVASEQTLPVAGSFVAAITLPLNDKIYSHTILVTEKLNCDLILGTDFMRRYGCNVDLLRNVFTIEGQDLMLVSSNGKPLTNVKQIPSNKTILVKNTVIPPYSECVVLAKVKWDSEDVPNLDNRQFSINHNGNLQAEGLVVANCFVKHERDLVNILLVNKTCKPIEVKRGSCFGEVEEVEAFFHELAELDSNSISQLNRIVQSTSEVQFNSNHLTVKRPEDVKNDKIVDFESIDISPDNKKKLETVCADYHEVFSRNKWDFGECDIVPHKIQLKPDARPIQSLPRRVPYYLKENLKEELKNMLDAEMMFPTVNDNNKTSSINDYARNLERKLTKAVQFARNNLELNHNRYKLESDKHVQFQSLEVGDNVLIKDCVNQMWDHSGRVVETFKDNPVLYKVERNDGRKVMIHHNKLKKVCNRTLFPDKIINNSAKCRYRKQKQCTNPSVNTEENDCDYYSSDEDDNLIGYVKFPTPVLHEPNVCSDTDTTEIPQCDNDSNDDFLPNTFVNPQVEYVNQPVLRQSKRQRFVKRYDGFELYGDAVKCGQYNNN</sequence>
<name>A0AAN8JSN2_PATCE</name>
<keyword evidence="4" id="KW-0378">Hydrolase</keyword>
<evidence type="ECO:0000259" key="7">
    <source>
        <dbReference type="PROSITE" id="PS50158"/>
    </source>
</evidence>
<dbReference type="PROSITE" id="PS50158">
    <property type="entry name" value="ZF_CCHC"/>
    <property type="match status" value="1"/>
</dbReference>
<evidence type="ECO:0000256" key="2">
    <source>
        <dbReference type="ARBA" id="ARBA00022695"/>
    </source>
</evidence>
<feature type="compositionally biased region" description="Low complexity" evidence="6">
    <location>
        <begin position="470"/>
        <end position="481"/>
    </location>
</feature>
<comment type="caution">
    <text evidence="8">The sequence shown here is derived from an EMBL/GenBank/DDBJ whole genome shotgun (WGS) entry which is preliminary data.</text>
</comment>
<dbReference type="InterPro" id="IPR021109">
    <property type="entry name" value="Peptidase_aspartic_dom_sf"/>
</dbReference>
<dbReference type="EMBL" id="JAZGQO010000007">
    <property type="protein sequence ID" value="KAK6182407.1"/>
    <property type="molecule type" value="Genomic_DNA"/>
</dbReference>
<keyword evidence="4" id="KW-0255">Endonuclease</keyword>
<dbReference type="GO" id="GO:0008270">
    <property type="term" value="F:zinc ion binding"/>
    <property type="evidence" value="ECO:0007669"/>
    <property type="project" value="UniProtKB-KW"/>
</dbReference>
<evidence type="ECO:0000256" key="4">
    <source>
        <dbReference type="ARBA" id="ARBA00022759"/>
    </source>
</evidence>
<feature type="region of interest" description="Disordered" evidence="6">
    <location>
        <begin position="359"/>
        <end position="402"/>
    </location>
</feature>
<dbReference type="SUPFAM" id="SSF50630">
    <property type="entry name" value="Acid proteases"/>
    <property type="match status" value="1"/>
</dbReference>